<dbReference type="GO" id="GO:0016020">
    <property type="term" value="C:membrane"/>
    <property type="evidence" value="ECO:0007669"/>
    <property type="project" value="InterPro"/>
</dbReference>
<dbReference type="InterPro" id="IPR003439">
    <property type="entry name" value="ABC_transporter-like_ATP-bd"/>
</dbReference>
<evidence type="ECO:0000313" key="5">
    <source>
        <dbReference type="Proteomes" id="UP000094527"/>
    </source>
</evidence>
<name>A0A1D2MNK8_ORCCI</name>
<gene>
    <name evidence="4" type="ORF">Ocin01_12231</name>
</gene>
<dbReference type="OMA" id="GQCHIND"/>
<evidence type="ECO:0000313" key="4">
    <source>
        <dbReference type="EMBL" id="ODM94441.1"/>
    </source>
</evidence>
<dbReference type="SUPFAM" id="SSF52540">
    <property type="entry name" value="P-loop containing nucleoside triphosphate hydrolases"/>
    <property type="match status" value="1"/>
</dbReference>
<dbReference type="Gene3D" id="3.40.50.300">
    <property type="entry name" value="P-loop containing nucleotide triphosphate hydrolases"/>
    <property type="match status" value="1"/>
</dbReference>
<dbReference type="PANTHER" id="PTHR19229">
    <property type="entry name" value="ATP-BINDING CASSETTE TRANSPORTER SUBFAMILY A ABCA"/>
    <property type="match status" value="1"/>
</dbReference>
<organism evidence="4 5">
    <name type="scientific">Orchesella cincta</name>
    <name type="common">Springtail</name>
    <name type="synonym">Podura cincta</name>
    <dbReference type="NCBI Taxonomy" id="48709"/>
    <lineage>
        <taxon>Eukaryota</taxon>
        <taxon>Metazoa</taxon>
        <taxon>Ecdysozoa</taxon>
        <taxon>Arthropoda</taxon>
        <taxon>Hexapoda</taxon>
        <taxon>Collembola</taxon>
        <taxon>Entomobryomorpha</taxon>
        <taxon>Entomobryoidea</taxon>
        <taxon>Orchesellidae</taxon>
        <taxon>Orchesellinae</taxon>
        <taxon>Orchesella</taxon>
    </lineage>
</organism>
<feature type="domain" description="ABC transporter" evidence="3">
    <location>
        <begin position="1"/>
        <end position="116"/>
    </location>
</feature>
<keyword evidence="1" id="KW-0813">Transport</keyword>
<proteinExistence type="predicted"/>
<reference evidence="4 5" key="1">
    <citation type="journal article" date="2016" name="Genome Biol. Evol.">
        <title>Gene Family Evolution Reflects Adaptation to Soil Environmental Stressors in the Genome of the Collembolan Orchesella cincta.</title>
        <authorList>
            <person name="Faddeeva-Vakhrusheva A."/>
            <person name="Derks M.F."/>
            <person name="Anvar S.Y."/>
            <person name="Agamennone V."/>
            <person name="Suring W."/>
            <person name="Smit S."/>
            <person name="van Straalen N.M."/>
            <person name="Roelofs D."/>
        </authorList>
    </citation>
    <scope>NUCLEOTIDE SEQUENCE [LARGE SCALE GENOMIC DNA]</scope>
    <source>
        <tissue evidence="4">Mixed pool</tissue>
    </source>
</reference>
<sequence length="320" mass="36530">MIAGKVMPTTGQCHINDMSLTHKRKEYLSCIGHCPKKNYLFEELTGKEMLQLMGCLRGVPDDLLNNHVQKWLSVFGLEEVADDKCKSYAHGIRQRLGAAMAFIGEPDIILLDEPTSGVDAASRERMWAVMEHLNKQGHTIIFTTYSCDEAYALAEKVAVVAEGNMQCVGGPDQLQNKYDRGHILTFKVKHELLCTLELAAATMTQLKDFKSKVQETFTHIDLLDEHDDRLMYFLRDSRFTLGDLFLRAQFLALTYDVLVDSYDVSESRIEDVFIFMTKKYHELDKPRKSDRSIFDIVKQAGEPPFLKQQHEVTNLPTNTE</sequence>
<evidence type="ECO:0000256" key="1">
    <source>
        <dbReference type="ARBA" id="ARBA00022448"/>
    </source>
</evidence>
<dbReference type="AlphaFoldDB" id="A0A1D2MNK8"/>
<dbReference type="OrthoDB" id="10255969at2759"/>
<dbReference type="InterPro" id="IPR027417">
    <property type="entry name" value="P-loop_NTPase"/>
</dbReference>
<dbReference type="STRING" id="48709.A0A1D2MNK8"/>
<keyword evidence="4" id="KW-0547">Nucleotide-binding</keyword>
<evidence type="ECO:0000256" key="2">
    <source>
        <dbReference type="ARBA" id="ARBA00022737"/>
    </source>
</evidence>
<dbReference type="InterPro" id="IPR026082">
    <property type="entry name" value="ABCA"/>
</dbReference>
<dbReference type="Pfam" id="PF00005">
    <property type="entry name" value="ABC_tran"/>
    <property type="match status" value="1"/>
</dbReference>
<keyword evidence="4" id="KW-0067">ATP-binding</keyword>
<dbReference type="GO" id="GO:0140359">
    <property type="term" value="F:ABC-type transporter activity"/>
    <property type="evidence" value="ECO:0007669"/>
    <property type="project" value="InterPro"/>
</dbReference>
<feature type="non-terminal residue" evidence="4">
    <location>
        <position position="320"/>
    </location>
</feature>
<dbReference type="PANTHER" id="PTHR19229:SF36">
    <property type="entry name" value="ATP-BINDING CASSETTE SUB-FAMILY A MEMBER 2"/>
    <property type="match status" value="1"/>
</dbReference>
<dbReference type="Proteomes" id="UP000094527">
    <property type="component" value="Unassembled WGS sequence"/>
</dbReference>
<dbReference type="GO" id="GO:0016887">
    <property type="term" value="F:ATP hydrolysis activity"/>
    <property type="evidence" value="ECO:0007669"/>
    <property type="project" value="InterPro"/>
</dbReference>
<dbReference type="GO" id="GO:0005319">
    <property type="term" value="F:lipid transporter activity"/>
    <property type="evidence" value="ECO:0007669"/>
    <property type="project" value="TreeGrafter"/>
</dbReference>
<accession>A0A1D2MNK8</accession>
<keyword evidence="2" id="KW-0677">Repeat</keyword>
<dbReference type="GO" id="GO:0005524">
    <property type="term" value="F:ATP binding"/>
    <property type="evidence" value="ECO:0007669"/>
    <property type="project" value="UniProtKB-KW"/>
</dbReference>
<evidence type="ECO:0000259" key="3">
    <source>
        <dbReference type="Pfam" id="PF00005"/>
    </source>
</evidence>
<dbReference type="EMBL" id="LJIJ01000803">
    <property type="protein sequence ID" value="ODM94441.1"/>
    <property type="molecule type" value="Genomic_DNA"/>
</dbReference>
<keyword evidence="5" id="KW-1185">Reference proteome</keyword>
<protein>
    <submittedName>
        <fullName evidence="4">ATP-binding cassette sub-family A member 3</fullName>
    </submittedName>
</protein>
<comment type="caution">
    <text evidence="4">The sequence shown here is derived from an EMBL/GenBank/DDBJ whole genome shotgun (WGS) entry which is preliminary data.</text>
</comment>